<evidence type="ECO:0000313" key="3">
    <source>
        <dbReference type="EMBL" id="KJD43774.1"/>
    </source>
</evidence>
<dbReference type="InterPro" id="IPR032979">
    <property type="entry name" value="ENGase"/>
</dbReference>
<dbReference type="Gene3D" id="3.20.20.80">
    <property type="entry name" value="Glycosidases"/>
    <property type="match status" value="1"/>
</dbReference>
<keyword evidence="1" id="KW-0732">Signal</keyword>
<feature type="chain" id="PRO_5005430589" evidence="1">
    <location>
        <begin position="34"/>
        <end position="915"/>
    </location>
</feature>
<dbReference type="InterPro" id="IPR013783">
    <property type="entry name" value="Ig-like_fold"/>
</dbReference>
<evidence type="ECO:0000256" key="1">
    <source>
        <dbReference type="SAM" id="SignalP"/>
    </source>
</evidence>
<reference evidence="3 4" key="1">
    <citation type="submission" date="2014-11" db="EMBL/GenBank/DDBJ databases">
        <title>Draft Genome Sequences of Paenibacillus polymyxa NRRL B-30509 and Paenibacillus terrae NRRL B-30644, Strains from a Poultry Environment that Produce Tridecaptin A and Paenicidins.</title>
        <authorList>
            <person name="van Belkum M.J."/>
            <person name="Lohans C.T."/>
            <person name="Vederas J.C."/>
        </authorList>
    </citation>
    <scope>NUCLEOTIDE SEQUENCE [LARGE SCALE GENOMIC DNA]</scope>
    <source>
        <strain evidence="3 4">NRRL B-30644</strain>
    </source>
</reference>
<protein>
    <submittedName>
        <fullName evidence="3">Endo-beta-N-acetylglucosaminidase</fullName>
    </submittedName>
</protein>
<dbReference type="GO" id="GO:0005829">
    <property type="term" value="C:cytosol"/>
    <property type="evidence" value="ECO:0007669"/>
    <property type="project" value="UniProtKB-SubCell"/>
</dbReference>
<dbReference type="OrthoDB" id="1089471at2"/>
<dbReference type="EMBL" id="JTHP01000049">
    <property type="protein sequence ID" value="KJD43774.1"/>
    <property type="molecule type" value="Genomic_DNA"/>
</dbReference>
<organism evidence="3 4">
    <name type="scientific">Paenibacillus terrae</name>
    <dbReference type="NCBI Taxonomy" id="159743"/>
    <lineage>
        <taxon>Bacteria</taxon>
        <taxon>Bacillati</taxon>
        <taxon>Bacillota</taxon>
        <taxon>Bacilli</taxon>
        <taxon>Bacillales</taxon>
        <taxon>Paenibacillaceae</taxon>
        <taxon>Paenibacillus</taxon>
    </lineage>
</organism>
<sequence>MKRNKVHKFALKWTALVLTSVLLSQTLSPSVYAGDTLPYEGESAKGPNQPYQHGYASSHILDWTPTQDVYGDMLRARVPLQQRNSSFAATQAHPALSPDTQMFTLSGDYGNAFFDSYSYTNKFSQYLFNYWQYTDYYGYWHGMPTAHVPEELYDPQKDWTEKWFEFGILNIPNPGYTNAAHKNGVLSIACIFFSDNDRGPQTYKQMLVQDAQGGFPVAKKLIEMAKYYGYDGYFINQEEASKGVATEDIPRYKQFMKYLRDQGMYVQWYDSTINETGKIAYQNEFNAVNSPFVKDKQYGQVSDSIFLNYWWDKAKLKSSRDHAKQLGLNPLKTVFAGIEGGNGDFGRWKQKYDLRLNIGDNGQPMNSIATLGADFTHNALDEEFGGQDTNRRADNAYQWMTFIRDRVWWSGPNQNPVHAQRNASADLSDVKASGANWDGIAAYIAERSVIRGSHFNTSFNTGHGLQYVVNGVVSNPKEWSNINIQDILVTWQWWLDTQGKPLSVDYDYGPNYTKGTRFTYQPVGAYQGGSSLVVNGELDSDNFLRLYKTDLSVNKNSNLSITYNKPSSDDSSVLSIRLIFKDIPDKVVKVSVPNSGKQTTGWVSRSIDLSAYQGKTIAAFGLSFDNANKTIKNYQMNIGQIKITDGSVLKPAAPTGFKITKALTDTNEMIVAWDLKDYSKVKQYNLYENGSYIGGIYDSTYYIKSLNHKSGELTLTAIGADGTESEPARLDYDLNAAVSHINVETKGNGEATIMWKNPSEADGTVKLTLTTDYTDTAFHKTITADSGAETATFTDLPTNGDSYTLRIAIGNHTPVAYTGHLADTTIEPYAKENVTVTGSTYTLALPTSKDWHYLYVYENDVPKQFGVTYVSKKFPYIVRGRTKLSELTFTPTSRTSSLKIVIKDYAGNKATTYVR</sequence>
<dbReference type="PATRIC" id="fig|159743.3.peg.4610"/>
<proteinExistence type="predicted"/>
<keyword evidence="4" id="KW-1185">Reference proteome</keyword>
<dbReference type="RefSeq" id="WP_044647912.1">
    <property type="nucleotide sequence ID" value="NZ_JTHP01000049.1"/>
</dbReference>
<comment type="caution">
    <text evidence="3">The sequence shown here is derived from an EMBL/GenBank/DDBJ whole genome shotgun (WGS) entry which is preliminary data.</text>
</comment>
<dbReference type="Proteomes" id="UP000032534">
    <property type="component" value="Unassembled WGS sequence"/>
</dbReference>
<dbReference type="InterPro" id="IPR005201">
    <property type="entry name" value="TIM_ENGase"/>
</dbReference>
<evidence type="ECO:0000259" key="2">
    <source>
        <dbReference type="Pfam" id="PF03644"/>
    </source>
</evidence>
<dbReference type="Gene3D" id="2.60.40.10">
    <property type="entry name" value="Immunoglobulins"/>
    <property type="match status" value="1"/>
</dbReference>
<dbReference type="GO" id="GO:0033925">
    <property type="term" value="F:mannosyl-glycoprotein endo-beta-N-acetylglucosaminidase activity"/>
    <property type="evidence" value="ECO:0007669"/>
    <property type="project" value="InterPro"/>
</dbReference>
<dbReference type="AlphaFoldDB" id="A0A0D7WXU1"/>
<dbReference type="Pfam" id="PF03644">
    <property type="entry name" value="Glyco_hydro_85"/>
    <property type="match status" value="1"/>
</dbReference>
<evidence type="ECO:0000313" key="4">
    <source>
        <dbReference type="Proteomes" id="UP000032534"/>
    </source>
</evidence>
<feature type="domain" description="Cytosolic endo-beta-N-acetylglucosaminidase TIM barrel" evidence="2">
    <location>
        <begin position="119"/>
        <end position="466"/>
    </location>
</feature>
<gene>
    <name evidence="3" type="ORF">QD47_20740</name>
</gene>
<dbReference type="PANTHER" id="PTHR13246:SF1">
    <property type="entry name" value="CYTOSOLIC ENDO-BETA-N-ACETYLGLUCOSAMINIDASE"/>
    <property type="match status" value="1"/>
</dbReference>
<dbReference type="PANTHER" id="PTHR13246">
    <property type="entry name" value="ENDO BETA N-ACETYLGLUCOSAMINIDASE"/>
    <property type="match status" value="1"/>
</dbReference>
<name>A0A0D7WXU1_9BACL</name>
<dbReference type="Gene3D" id="2.60.120.260">
    <property type="entry name" value="Galactose-binding domain-like"/>
    <property type="match status" value="1"/>
</dbReference>
<accession>A0A0D7WXU1</accession>
<feature type="signal peptide" evidence="1">
    <location>
        <begin position="1"/>
        <end position="33"/>
    </location>
</feature>